<dbReference type="AlphaFoldDB" id="A0A1V5MA75"/>
<evidence type="ECO:0000313" key="1">
    <source>
        <dbReference type="EMBL" id="OPZ90133.1"/>
    </source>
</evidence>
<gene>
    <name evidence="1" type="ORF">BWY73_01377</name>
</gene>
<organism evidence="1">
    <name type="scientific">candidate division TA06 bacterium ADurb.Bin417</name>
    <dbReference type="NCBI Taxonomy" id="1852828"/>
    <lineage>
        <taxon>Bacteria</taxon>
        <taxon>Bacteria division TA06</taxon>
    </lineage>
</organism>
<sequence>MYSPNPQPELIDRLDPEVQVLADFEIGGRTNIYGKERRVEEYSLIFVGPGDRYASVTGYARKQGHRHLAKLQVGTTHELATAANLPLLGNLFRKLDYLRRDGSGGFLASWNFGNRFTINSAAVGLAVARPDLDTEADFLAELCRSYLGRQETDRFVHAVGIMEAAFREFPIANRLLHIGPLNYALAAPLDGSPLQGKPLSASWLALERGDNWEECLGPYTLDEVITGLGRLAVKLEEGLRELEKVLFAGVDPWWSGLTDYRGEAVIPRHDDRISDQERVTRLIRLLPGECRRRLPGLENIHGYRCLQEWTNGWAVLCFLESAGRLFDNYRARKAAGPGYPEYLDRLRQEELRTVRRALPLFRLDERLGLHLECQEYLVSRSLLEAKEKSLSAEVRA</sequence>
<comment type="caution">
    <text evidence="1">The sequence shown here is derived from an EMBL/GenBank/DDBJ whole genome shotgun (WGS) entry which is preliminary data.</text>
</comment>
<protein>
    <submittedName>
        <fullName evidence="1">Uncharacterized protein</fullName>
    </submittedName>
</protein>
<proteinExistence type="predicted"/>
<reference evidence="1" key="1">
    <citation type="submission" date="2017-02" db="EMBL/GenBank/DDBJ databases">
        <title>Delving into the versatile metabolic prowess of the omnipresent phylum Bacteroidetes.</title>
        <authorList>
            <person name="Nobu M.K."/>
            <person name="Mei R."/>
            <person name="Narihiro T."/>
            <person name="Kuroda K."/>
            <person name="Liu W.-T."/>
        </authorList>
    </citation>
    <scope>NUCLEOTIDE SEQUENCE</scope>
    <source>
        <strain evidence="1">ADurb.Bin417</strain>
    </source>
</reference>
<dbReference type="EMBL" id="MWAK01000291">
    <property type="protein sequence ID" value="OPZ90133.1"/>
    <property type="molecule type" value="Genomic_DNA"/>
</dbReference>
<accession>A0A1V5MA75</accession>
<name>A0A1V5MA75_UNCT6</name>
<dbReference type="Proteomes" id="UP000485484">
    <property type="component" value="Unassembled WGS sequence"/>
</dbReference>